<feature type="compositionally biased region" description="Basic and acidic residues" evidence="1">
    <location>
        <begin position="30"/>
        <end position="45"/>
    </location>
</feature>
<evidence type="ECO:0000259" key="3">
    <source>
        <dbReference type="Pfam" id="PF07563"/>
    </source>
</evidence>
<evidence type="ECO:0000256" key="2">
    <source>
        <dbReference type="SAM" id="SignalP"/>
    </source>
</evidence>
<dbReference type="InterPro" id="IPR011438">
    <property type="entry name" value="DUF1541"/>
</dbReference>
<dbReference type="RefSeq" id="WP_097149435.1">
    <property type="nucleotide sequence ID" value="NZ_OBQC01000006.1"/>
</dbReference>
<proteinExistence type="predicted"/>
<name>A0A285UCI8_9BACL</name>
<dbReference type="Gene3D" id="2.30.30.1210">
    <property type="entry name" value="Domain of unknown function DUF1541"/>
    <property type="match status" value="1"/>
</dbReference>
<reference evidence="5" key="1">
    <citation type="submission" date="2017-08" db="EMBL/GenBank/DDBJ databases">
        <authorList>
            <person name="Varghese N."/>
            <person name="Submissions S."/>
        </authorList>
    </citation>
    <scope>NUCLEOTIDE SEQUENCE [LARGE SCALE GENOMIC DNA]</scope>
    <source>
        <strain evidence="5">JC23</strain>
    </source>
</reference>
<dbReference type="Proteomes" id="UP000219252">
    <property type="component" value="Unassembled WGS sequence"/>
</dbReference>
<keyword evidence="2" id="KW-0732">Signal</keyword>
<feature type="chain" id="PRO_5013035544" evidence="2">
    <location>
        <begin position="23"/>
        <end position="198"/>
    </location>
</feature>
<feature type="domain" description="DUF1541" evidence="3">
    <location>
        <begin position="80"/>
        <end position="131"/>
    </location>
</feature>
<accession>A0A285UCI8</accession>
<organism evidence="4 5">
    <name type="scientific">Ureibacillus acetophenoni</name>
    <dbReference type="NCBI Taxonomy" id="614649"/>
    <lineage>
        <taxon>Bacteria</taxon>
        <taxon>Bacillati</taxon>
        <taxon>Bacillota</taxon>
        <taxon>Bacilli</taxon>
        <taxon>Bacillales</taxon>
        <taxon>Caryophanaceae</taxon>
        <taxon>Ureibacillus</taxon>
    </lineage>
</organism>
<sequence>MEKRLGLIVMSLFLFTILTACGNDDTNNSDTEHESHVESRNEVTKDNVQTEEANNNVTNAPTPSEIPEGMKEAENPKFKVGDEVIVNAEHEEGMKGAVGTVTGAFDTIVYSISYTPTHGDFREENHKWVVQEELQGLDEEMLVPGSEVIVETNQEEGMLGAEGEIDTAEKTVAYMVEYITADGTSLKKWFKESELSAK</sequence>
<evidence type="ECO:0000313" key="5">
    <source>
        <dbReference type="Proteomes" id="UP000219252"/>
    </source>
</evidence>
<gene>
    <name evidence="4" type="ORF">SAMN05877842_10634</name>
</gene>
<feature type="signal peptide" evidence="2">
    <location>
        <begin position="1"/>
        <end position="22"/>
    </location>
</feature>
<feature type="region of interest" description="Disordered" evidence="1">
    <location>
        <begin position="26"/>
        <end position="70"/>
    </location>
</feature>
<evidence type="ECO:0000256" key="1">
    <source>
        <dbReference type="SAM" id="MobiDB-lite"/>
    </source>
</evidence>
<feature type="domain" description="DUF1541" evidence="3">
    <location>
        <begin position="144"/>
        <end position="187"/>
    </location>
</feature>
<dbReference type="Pfam" id="PF07563">
    <property type="entry name" value="DUF1541"/>
    <property type="match status" value="2"/>
</dbReference>
<dbReference type="AlphaFoldDB" id="A0A285UCI8"/>
<evidence type="ECO:0000313" key="4">
    <source>
        <dbReference type="EMBL" id="SOC39625.1"/>
    </source>
</evidence>
<dbReference type="PROSITE" id="PS51257">
    <property type="entry name" value="PROKAR_LIPOPROTEIN"/>
    <property type="match status" value="1"/>
</dbReference>
<protein>
    <submittedName>
        <fullName evidence="4">Uncharacterized protein DUF1541</fullName>
    </submittedName>
</protein>
<dbReference type="OrthoDB" id="1701949at2"/>
<dbReference type="EMBL" id="OBQC01000006">
    <property type="protein sequence ID" value="SOC39625.1"/>
    <property type="molecule type" value="Genomic_DNA"/>
</dbReference>
<keyword evidence="5" id="KW-1185">Reference proteome</keyword>
<feature type="compositionally biased region" description="Polar residues" evidence="1">
    <location>
        <begin position="46"/>
        <end position="62"/>
    </location>
</feature>